<evidence type="ECO:0000313" key="3">
    <source>
        <dbReference type="EMBL" id="WWD78912.1"/>
    </source>
</evidence>
<dbReference type="KEGG" id="ahal:FTX54_010805"/>
<keyword evidence="1" id="KW-0472">Membrane</keyword>
<dbReference type="Proteomes" id="UP000321816">
    <property type="component" value="Chromosome"/>
</dbReference>
<protein>
    <submittedName>
        <fullName evidence="3">Copper amine oxidase</fullName>
    </submittedName>
</protein>
<proteinExistence type="predicted"/>
<gene>
    <name evidence="3" type="ORF">FTX54_010805</name>
</gene>
<dbReference type="EMBL" id="CP144914">
    <property type="protein sequence ID" value="WWD78912.1"/>
    <property type="molecule type" value="Genomic_DNA"/>
</dbReference>
<accession>A0AAJ8N1P8</accession>
<evidence type="ECO:0000256" key="2">
    <source>
        <dbReference type="SAM" id="SignalP"/>
    </source>
</evidence>
<feature type="transmembrane region" description="Helical" evidence="1">
    <location>
        <begin position="427"/>
        <end position="445"/>
    </location>
</feature>
<sequence length="452" mass="49300">MMNWKRTLTIVPLSAALLMPSATAFADGHSDEEHMENGPTVSTPAADLRATLDQYLSEHAYLAVFTMQKGIDGAEDFDQIAGALQANTEDLTGAIEEVYGEEAAQTFQGMWEDHIGFFVDYVTATAEEDEEGRQEALTQLDGYRADFSSFLEGATEERLEADMLAEGLQMHVNQLVGAFDQYNEGDFDAAYSDVRESINHMYGVSKGLSTAIVDQFDEDFEGSSADTPAADLRSDLNYLFSEHAGLAVVAMQKGIDGAGDFDAAAGALNENTEDLTEAISGVYGEEAGDAFNEQWSEHIDFFVNYVVATAEEDEAGQEEALNNLAGYRDTFSQFLSDATENRLEADALSEGLQMHVDQLVTAFDSYTEGDYETTYENVREAYGHMFGVGQMMSGAITDQFPENFEGDMPSEMPATGLGGTAGAENQWFLYGMVLVLLAAGAAMITRHRRSEQ</sequence>
<feature type="signal peptide" evidence="2">
    <location>
        <begin position="1"/>
        <end position="26"/>
    </location>
</feature>
<keyword evidence="1" id="KW-0812">Transmembrane</keyword>
<evidence type="ECO:0000256" key="1">
    <source>
        <dbReference type="SAM" id="Phobius"/>
    </source>
</evidence>
<feature type="chain" id="PRO_5042615967" evidence="2">
    <location>
        <begin position="27"/>
        <end position="452"/>
    </location>
</feature>
<reference evidence="3 4" key="1">
    <citation type="submission" date="2024-01" db="EMBL/GenBank/DDBJ databases">
        <title>Complete Genome Sequence of Alkalicoccus halolimnae BZ-SZ-XJ29T, a Moderately Halophilic Bacterium Isolated from a Salt Lake.</title>
        <authorList>
            <person name="Zhao B."/>
        </authorList>
    </citation>
    <scope>NUCLEOTIDE SEQUENCE [LARGE SCALE GENOMIC DNA]</scope>
    <source>
        <strain evidence="3 4">BZ-SZ-XJ29</strain>
    </source>
</reference>
<keyword evidence="1" id="KW-1133">Transmembrane helix</keyword>
<organism evidence="3 4">
    <name type="scientific">Alkalicoccus halolimnae</name>
    <dbReference type="NCBI Taxonomy" id="1667239"/>
    <lineage>
        <taxon>Bacteria</taxon>
        <taxon>Bacillati</taxon>
        <taxon>Bacillota</taxon>
        <taxon>Bacilli</taxon>
        <taxon>Bacillales</taxon>
        <taxon>Bacillaceae</taxon>
        <taxon>Alkalicoccus</taxon>
    </lineage>
</organism>
<keyword evidence="4" id="KW-1185">Reference proteome</keyword>
<keyword evidence="2" id="KW-0732">Signal</keyword>
<evidence type="ECO:0000313" key="4">
    <source>
        <dbReference type="Proteomes" id="UP000321816"/>
    </source>
</evidence>
<name>A0AAJ8N1P8_9BACI</name>
<dbReference type="AlphaFoldDB" id="A0AAJ8N1P8"/>